<evidence type="ECO:0000313" key="3">
    <source>
        <dbReference type="Proteomes" id="UP000612361"/>
    </source>
</evidence>
<accession>A0A923KUL8</accession>
<keyword evidence="1" id="KW-0732">Signal</keyword>
<dbReference type="AlphaFoldDB" id="A0A923KUL8"/>
<dbReference type="RefSeq" id="WP_186882713.1">
    <property type="nucleotide sequence ID" value="NZ_JACOGG010000042.1"/>
</dbReference>
<dbReference type="Proteomes" id="UP000612361">
    <property type="component" value="Unassembled WGS sequence"/>
</dbReference>
<dbReference type="EMBL" id="JACOGG010000042">
    <property type="protein sequence ID" value="MBC3937234.1"/>
    <property type="molecule type" value="Genomic_DNA"/>
</dbReference>
<keyword evidence="3" id="KW-1185">Reference proteome</keyword>
<protein>
    <recommendedName>
        <fullName evidence="4">PsbP protein</fullName>
    </recommendedName>
</protein>
<gene>
    <name evidence="2" type="ORF">H8K47_17920</name>
</gene>
<organism evidence="2 3">
    <name type="scientific">Undibacterium rugosum</name>
    <dbReference type="NCBI Taxonomy" id="2762291"/>
    <lineage>
        <taxon>Bacteria</taxon>
        <taxon>Pseudomonadati</taxon>
        <taxon>Pseudomonadota</taxon>
        <taxon>Betaproteobacteria</taxon>
        <taxon>Burkholderiales</taxon>
        <taxon>Oxalobacteraceae</taxon>
        <taxon>Undibacterium</taxon>
    </lineage>
</organism>
<reference evidence="2" key="1">
    <citation type="submission" date="2020-08" db="EMBL/GenBank/DDBJ databases">
        <title>Novel species isolated from subtropical streams in China.</title>
        <authorList>
            <person name="Lu H."/>
        </authorList>
    </citation>
    <scope>NUCLEOTIDE SEQUENCE</scope>
    <source>
        <strain evidence="2">CY7W</strain>
    </source>
</reference>
<name>A0A923KUL8_9BURK</name>
<comment type="caution">
    <text evidence="2">The sequence shown here is derived from an EMBL/GenBank/DDBJ whole genome shotgun (WGS) entry which is preliminary data.</text>
</comment>
<sequence length="171" mass="18645">MNTRHLLVIALAALLNLPMAAHAEDVGILHLRPLHLQLPPTWQFDGNKTPLEGYGPNGEKVLITIMRRKNESAPPATEIAKGFAESQMKKLGEKGNLSISRPLAQLPTPTGKIGFSVASESTSPMGGNRYFVQYLLAGESALFYLTVEGRGDVAPMVEQFNSFIATQTWDN</sequence>
<evidence type="ECO:0008006" key="4">
    <source>
        <dbReference type="Google" id="ProtNLM"/>
    </source>
</evidence>
<evidence type="ECO:0000313" key="2">
    <source>
        <dbReference type="EMBL" id="MBC3937234.1"/>
    </source>
</evidence>
<evidence type="ECO:0000256" key="1">
    <source>
        <dbReference type="SAM" id="SignalP"/>
    </source>
</evidence>
<feature type="chain" id="PRO_5037784325" description="PsbP protein" evidence="1">
    <location>
        <begin position="24"/>
        <end position="171"/>
    </location>
</feature>
<feature type="signal peptide" evidence="1">
    <location>
        <begin position="1"/>
        <end position="23"/>
    </location>
</feature>
<proteinExistence type="predicted"/>